<sequence length="114" mass="13440">MLYTSNTFLDYKLRCIDILSKFLQITVIIPWSFKLVESVCDYFVQSQLFWNKMHDGGRSRAQFFSLIKHREDRIHFLNDKNKSVNTRLCIVLTRLAELATMMCNTIIKKLASVD</sequence>
<dbReference type="AlphaFoldDB" id="A0A8D8YCX3"/>
<proteinExistence type="predicted"/>
<name>A0A8D8YCX3_9HEMI</name>
<accession>A0A8D8YCX3</accession>
<organism evidence="1">
    <name type="scientific">Cacopsylla melanoneura</name>
    <dbReference type="NCBI Taxonomy" id="428564"/>
    <lineage>
        <taxon>Eukaryota</taxon>
        <taxon>Metazoa</taxon>
        <taxon>Ecdysozoa</taxon>
        <taxon>Arthropoda</taxon>
        <taxon>Hexapoda</taxon>
        <taxon>Insecta</taxon>
        <taxon>Pterygota</taxon>
        <taxon>Neoptera</taxon>
        <taxon>Paraneoptera</taxon>
        <taxon>Hemiptera</taxon>
        <taxon>Sternorrhyncha</taxon>
        <taxon>Psylloidea</taxon>
        <taxon>Psyllidae</taxon>
        <taxon>Psyllinae</taxon>
        <taxon>Cacopsylla</taxon>
    </lineage>
</organism>
<protein>
    <submittedName>
        <fullName evidence="1">Uncharacterized protein</fullName>
    </submittedName>
</protein>
<evidence type="ECO:0000313" key="1">
    <source>
        <dbReference type="EMBL" id="CAG6726452.1"/>
    </source>
</evidence>
<dbReference type="EMBL" id="HBUF01371710">
    <property type="protein sequence ID" value="CAG6726452.1"/>
    <property type="molecule type" value="Transcribed_RNA"/>
</dbReference>
<reference evidence="1" key="1">
    <citation type="submission" date="2021-05" db="EMBL/GenBank/DDBJ databases">
        <authorList>
            <person name="Alioto T."/>
            <person name="Alioto T."/>
            <person name="Gomez Garrido J."/>
        </authorList>
    </citation>
    <scope>NUCLEOTIDE SEQUENCE</scope>
</reference>